<keyword evidence="4" id="KW-1185">Reference proteome</keyword>
<feature type="transmembrane region" description="Helical" evidence="2">
    <location>
        <begin position="12"/>
        <end position="29"/>
    </location>
</feature>
<evidence type="ECO:0000256" key="2">
    <source>
        <dbReference type="SAM" id="Phobius"/>
    </source>
</evidence>
<sequence length="233" mass="25965">MGSLVGRIVRARAELFVLTLVVLVYLWLTAHLPEWALWATLFGVIVLVVGVAPVRRYVTRRCWCVLSRHRTRACFRSTWTMTYDGTLPYLLWSRPTPVGERIRVWLPAGLAVNDIEQVSSKLAAACWARECRIEPSRKRAALVVLHIIRRDPLESAQLAPDVLDHIDPATTVDDGRVVPLPRRDAVASEVRQATATQPRAERGQAQKSKNTNNSTGSTPAVEGFGGMDVTDYV</sequence>
<evidence type="ECO:0000313" key="4">
    <source>
        <dbReference type="Proteomes" id="UP000292003"/>
    </source>
</evidence>
<protein>
    <submittedName>
        <fullName evidence="3">Uncharacterized protein</fullName>
    </submittedName>
</protein>
<feature type="compositionally biased region" description="Polar residues" evidence="1">
    <location>
        <begin position="205"/>
        <end position="218"/>
    </location>
</feature>
<proteinExistence type="predicted"/>
<dbReference type="RefSeq" id="WP_130476682.1">
    <property type="nucleotide sequence ID" value="NZ_SFCC01000009.1"/>
</dbReference>
<accession>A0A4Q7J848</accession>
<dbReference type="AlphaFoldDB" id="A0A4Q7J848"/>
<dbReference type="Proteomes" id="UP000292003">
    <property type="component" value="Unassembled WGS sequence"/>
</dbReference>
<feature type="transmembrane region" description="Helical" evidence="2">
    <location>
        <begin position="35"/>
        <end position="54"/>
    </location>
</feature>
<dbReference type="EMBL" id="SFCC01000009">
    <property type="protein sequence ID" value="RZQ62254.1"/>
    <property type="molecule type" value="Genomic_DNA"/>
</dbReference>
<keyword evidence="2" id="KW-0472">Membrane</keyword>
<keyword evidence="2" id="KW-0812">Transmembrane</keyword>
<evidence type="ECO:0000313" key="3">
    <source>
        <dbReference type="EMBL" id="RZQ62254.1"/>
    </source>
</evidence>
<gene>
    <name evidence="3" type="ORF">EWH70_18400</name>
</gene>
<name>A0A4Q7J848_9PSEU</name>
<feature type="region of interest" description="Disordered" evidence="1">
    <location>
        <begin position="173"/>
        <end position="233"/>
    </location>
</feature>
<evidence type="ECO:0000256" key="1">
    <source>
        <dbReference type="SAM" id="MobiDB-lite"/>
    </source>
</evidence>
<reference evidence="3 4" key="1">
    <citation type="submission" date="2019-02" db="EMBL/GenBank/DDBJ databases">
        <title>Draft genome sequence of Amycolatopsis sp. 8-3EHSu isolated from roots of Suaeda maritima.</title>
        <authorList>
            <person name="Duangmal K."/>
            <person name="Chantavorakit T."/>
        </authorList>
    </citation>
    <scope>NUCLEOTIDE SEQUENCE [LARGE SCALE GENOMIC DNA]</scope>
    <source>
        <strain evidence="3 4">8-3EHSu</strain>
    </source>
</reference>
<organism evidence="3 4">
    <name type="scientific">Amycolatopsis suaedae</name>
    <dbReference type="NCBI Taxonomy" id="2510978"/>
    <lineage>
        <taxon>Bacteria</taxon>
        <taxon>Bacillati</taxon>
        <taxon>Actinomycetota</taxon>
        <taxon>Actinomycetes</taxon>
        <taxon>Pseudonocardiales</taxon>
        <taxon>Pseudonocardiaceae</taxon>
        <taxon>Amycolatopsis</taxon>
    </lineage>
</organism>
<comment type="caution">
    <text evidence="3">The sequence shown here is derived from an EMBL/GenBank/DDBJ whole genome shotgun (WGS) entry which is preliminary data.</text>
</comment>
<keyword evidence="2" id="KW-1133">Transmembrane helix</keyword>
<dbReference type="OrthoDB" id="5187095at2"/>
<feature type="compositionally biased region" description="Basic and acidic residues" evidence="1">
    <location>
        <begin position="173"/>
        <end position="186"/>
    </location>
</feature>